<evidence type="ECO:0000256" key="1">
    <source>
        <dbReference type="ARBA" id="ARBA00005771"/>
    </source>
</evidence>
<keyword evidence="4" id="KW-1185">Reference proteome</keyword>
<evidence type="ECO:0000313" key="5">
    <source>
        <dbReference type="RefSeq" id="XP_029634437.1"/>
    </source>
</evidence>
<evidence type="ECO:0000313" key="4">
    <source>
        <dbReference type="Proteomes" id="UP000515154"/>
    </source>
</evidence>
<feature type="domain" description="Sulfotransferase" evidence="3">
    <location>
        <begin position="55"/>
        <end position="292"/>
    </location>
</feature>
<comment type="similarity">
    <text evidence="1">Belongs to the sulfotransferase 1 family.</text>
</comment>
<dbReference type="AlphaFoldDB" id="A0A6P7S887"/>
<organism evidence="4 5">
    <name type="scientific">Octopus sinensis</name>
    <name type="common">East Asian common octopus</name>
    <dbReference type="NCBI Taxonomy" id="2607531"/>
    <lineage>
        <taxon>Eukaryota</taxon>
        <taxon>Metazoa</taxon>
        <taxon>Spiralia</taxon>
        <taxon>Lophotrochozoa</taxon>
        <taxon>Mollusca</taxon>
        <taxon>Cephalopoda</taxon>
        <taxon>Coleoidea</taxon>
        <taxon>Octopodiformes</taxon>
        <taxon>Octopoda</taxon>
        <taxon>Incirrata</taxon>
        <taxon>Octopodidae</taxon>
        <taxon>Octopus</taxon>
    </lineage>
</organism>
<reference evidence="5" key="1">
    <citation type="submission" date="2025-08" db="UniProtKB">
        <authorList>
            <consortium name="RefSeq"/>
        </authorList>
    </citation>
    <scope>IDENTIFICATION</scope>
</reference>
<gene>
    <name evidence="5" type="primary">LOC115209941</name>
</gene>
<evidence type="ECO:0000256" key="2">
    <source>
        <dbReference type="ARBA" id="ARBA00022679"/>
    </source>
</evidence>
<name>A0A6P7S887_9MOLL</name>
<dbReference type="Proteomes" id="UP000515154">
    <property type="component" value="Linkage group LG3"/>
</dbReference>
<dbReference type="SUPFAM" id="SSF52540">
    <property type="entry name" value="P-loop containing nucleoside triphosphate hydrolases"/>
    <property type="match status" value="1"/>
</dbReference>
<accession>A0A6P7S887</accession>
<proteinExistence type="inferred from homology"/>
<dbReference type="Gene3D" id="3.40.50.300">
    <property type="entry name" value="P-loop containing nucleotide triphosphate hydrolases"/>
    <property type="match status" value="1"/>
</dbReference>
<protein>
    <submittedName>
        <fullName evidence="5">Sulfotransferase 1A2-like isoform X1</fullName>
    </submittedName>
</protein>
<evidence type="ECO:0000259" key="3">
    <source>
        <dbReference type="Pfam" id="PF00685"/>
    </source>
</evidence>
<dbReference type="InterPro" id="IPR000863">
    <property type="entry name" value="Sulfotransferase_dom"/>
</dbReference>
<dbReference type="InterPro" id="IPR027417">
    <property type="entry name" value="P-loop_NTPase"/>
</dbReference>
<sequence length="300" mass="34819">MDSEEIEKEIRSTFTQFFDKNDIPMPIYRYKGHNIPYLELTVLALSKLNTVKIRPDDILMCTYPGTGSHWLFEMASMILNGNCERVSVVKEEMLIDWAPGETLEAIKSPRLMSTHLPITFIPQELLKDHKMIFLNRSPKSSMVSFYRHIKKINMFGYNGEFAGFFDLFMKGEVPYGDYFKHSQEMYAFSKDNPNVLIITFEEMKKDPVNAVLLIAKFLEKTVPDKLAESIADMCSFDKMKAEKELVCSYLREASKLKPVGTAYHSGAVDTWKKWLTVEQNEKMEAKIQSEFSDREIKFNF</sequence>
<dbReference type="RefSeq" id="XP_029634437.1">
    <property type="nucleotide sequence ID" value="XM_029778577.2"/>
</dbReference>
<dbReference type="Pfam" id="PF00685">
    <property type="entry name" value="Sulfotransfer_1"/>
    <property type="match status" value="1"/>
</dbReference>
<dbReference type="GO" id="GO:0008146">
    <property type="term" value="F:sulfotransferase activity"/>
    <property type="evidence" value="ECO:0007669"/>
    <property type="project" value="InterPro"/>
</dbReference>
<dbReference type="KEGG" id="osn:115209941"/>
<dbReference type="PANTHER" id="PTHR11783">
    <property type="entry name" value="SULFOTRANSFERASE SULT"/>
    <property type="match status" value="1"/>
</dbReference>
<keyword evidence="2" id="KW-0808">Transferase</keyword>